<reference evidence="16 17" key="1">
    <citation type="journal article" date="2015" name="Nature">
        <title>rRNA introns, odd ribosomes, and small enigmatic genomes across a large radiation of phyla.</title>
        <authorList>
            <person name="Brown C.T."/>
            <person name="Hug L.A."/>
            <person name="Thomas B.C."/>
            <person name="Sharon I."/>
            <person name="Castelle C.J."/>
            <person name="Singh A."/>
            <person name="Wilkins M.J."/>
            <person name="Williams K.H."/>
            <person name="Banfield J.F."/>
        </authorList>
    </citation>
    <scope>NUCLEOTIDE SEQUENCE [LARGE SCALE GENOMIC DNA]</scope>
</reference>
<dbReference type="EC" id="2.7.7.101" evidence="12"/>
<dbReference type="GO" id="GO:0008270">
    <property type="term" value="F:zinc ion binding"/>
    <property type="evidence" value="ECO:0007669"/>
    <property type="project" value="UniProtKB-UniRule"/>
</dbReference>
<evidence type="ECO:0000259" key="15">
    <source>
        <dbReference type="PROSITE" id="PS50880"/>
    </source>
</evidence>
<dbReference type="SMART" id="SM00493">
    <property type="entry name" value="TOPRIM"/>
    <property type="match status" value="1"/>
</dbReference>
<dbReference type="GO" id="GO:0006269">
    <property type="term" value="P:DNA replication, synthesis of primer"/>
    <property type="evidence" value="ECO:0007669"/>
    <property type="project" value="UniProtKB-UniRule"/>
</dbReference>
<dbReference type="InterPro" id="IPR036185">
    <property type="entry name" value="DNA_heli_DnaB-like_N_sf"/>
</dbReference>
<dbReference type="GO" id="GO:1990077">
    <property type="term" value="C:primosome complex"/>
    <property type="evidence" value="ECO:0007669"/>
    <property type="project" value="UniProtKB-KW"/>
</dbReference>
<name>A0A0G1SN73_9BACT</name>
<dbReference type="GO" id="GO:0005737">
    <property type="term" value="C:cytoplasm"/>
    <property type="evidence" value="ECO:0007669"/>
    <property type="project" value="TreeGrafter"/>
</dbReference>
<evidence type="ECO:0000256" key="4">
    <source>
        <dbReference type="ARBA" id="ARBA00022695"/>
    </source>
</evidence>
<dbReference type="InterPro" id="IPR050219">
    <property type="entry name" value="DnaG_primase"/>
</dbReference>
<evidence type="ECO:0000313" key="16">
    <source>
        <dbReference type="EMBL" id="KKU43498.1"/>
    </source>
</evidence>
<evidence type="ECO:0000256" key="3">
    <source>
        <dbReference type="ARBA" id="ARBA00022679"/>
    </source>
</evidence>
<dbReference type="SMART" id="SM00400">
    <property type="entry name" value="ZnF_CHCC"/>
    <property type="match status" value="1"/>
</dbReference>
<dbReference type="EMBL" id="LCMV01000023">
    <property type="protein sequence ID" value="KKU43498.1"/>
    <property type="molecule type" value="Genomic_DNA"/>
</dbReference>
<dbReference type="CDD" id="cd03364">
    <property type="entry name" value="TOPRIM_DnaG_primases"/>
    <property type="match status" value="1"/>
</dbReference>
<dbReference type="Pfam" id="PF08275">
    <property type="entry name" value="DNAG_N"/>
    <property type="match status" value="1"/>
</dbReference>
<evidence type="ECO:0000313" key="17">
    <source>
        <dbReference type="Proteomes" id="UP000034487"/>
    </source>
</evidence>
<keyword evidence="2 12" id="KW-0639">Primosome</keyword>
<comment type="cofactor">
    <cofactor evidence="12 13 14">
        <name>Zn(2+)</name>
        <dbReference type="ChEBI" id="CHEBI:29105"/>
    </cofactor>
    <text evidence="12 13 14">Binds 1 zinc ion per monomer.</text>
</comment>
<dbReference type="PANTHER" id="PTHR30313:SF2">
    <property type="entry name" value="DNA PRIMASE"/>
    <property type="match status" value="1"/>
</dbReference>
<dbReference type="Gene3D" id="3.40.1360.10">
    <property type="match status" value="1"/>
</dbReference>
<dbReference type="InterPro" id="IPR002694">
    <property type="entry name" value="Znf_CHC2"/>
</dbReference>
<evidence type="ECO:0000256" key="12">
    <source>
        <dbReference type="HAMAP-Rule" id="MF_00974"/>
    </source>
</evidence>
<dbReference type="Pfam" id="PF01807">
    <property type="entry name" value="Zn_ribbon_DnaG"/>
    <property type="match status" value="1"/>
</dbReference>
<keyword evidence="8 12" id="KW-0862">Zinc</keyword>
<dbReference type="GO" id="GO:0003678">
    <property type="term" value="F:DNA helicase activity"/>
    <property type="evidence" value="ECO:0007669"/>
    <property type="project" value="InterPro"/>
</dbReference>
<evidence type="ECO:0000256" key="6">
    <source>
        <dbReference type="ARBA" id="ARBA00022723"/>
    </source>
</evidence>
<dbReference type="InterPro" id="IPR030846">
    <property type="entry name" value="DnaG_bac"/>
</dbReference>
<keyword evidence="1 12" id="KW-0240">DNA-directed RNA polymerase</keyword>
<comment type="catalytic activity">
    <reaction evidence="12">
        <text>ssDNA + n NTP = ssDNA/pppN(pN)n-1 hybrid + (n-1) diphosphate.</text>
        <dbReference type="EC" id="2.7.7.101"/>
    </reaction>
</comment>
<keyword evidence="6 12" id="KW-0479">Metal-binding</keyword>
<evidence type="ECO:0000256" key="1">
    <source>
        <dbReference type="ARBA" id="ARBA00022478"/>
    </source>
</evidence>
<dbReference type="PIRSF" id="PIRSF002811">
    <property type="entry name" value="DnaG"/>
    <property type="match status" value="1"/>
</dbReference>
<dbReference type="InterPro" id="IPR036977">
    <property type="entry name" value="DNA_primase_Znf_CHC2"/>
</dbReference>
<dbReference type="PATRIC" id="fig|1618335.3.peg.306"/>
<dbReference type="NCBIfam" id="TIGR01391">
    <property type="entry name" value="dnaG"/>
    <property type="match status" value="1"/>
</dbReference>
<dbReference type="GO" id="GO:0000428">
    <property type="term" value="C:DNA-directed RNA polymerase complex"/>
    <property type="evidence" value="ECO:0007669"/>
    <property type="project" value="UniProtKB-KW"/>
</dbReference>
<evidence type="ECO:0000256" key="13">
    <source>
        <dbReference type="PIRNR" id="PIRNR002811"/>
    </source>
</evidence>
<dbReference type="SUPFAM" id="SSF56731">
    <property type="entry name" value="DNA primase core"/>
    <property type="match status" value="1"/>
</dbReference>
<organism evidence="16 17">
    <name type="scientific">Berkelbacteria bacterium GW2011_GWA2_46_7</name>
    <dbReference type="NCBI Taxonomy" id="1618335"/>
    <lineage>
        <taxon>Bacteria</taxon>
        <taxon>Candidatus Berkelbacteria</taxon>
    </lineage>
</organism>
<dbReference type="Pfam" id="PF13155">
    <property type="entry name" value="Toprim_2"/>
    <property type="match status" value="1"/>
</dbReference>
<dbReference type="AlphaFoldDB" id="A0A0G1SN73"/>
<keyword evidence="10 12" id="KW-0238">DNA-binding</keyword>
<dbReference type="FunFam" id="3.40.1360.10:FF:000002">
    <property type="entry name" value="DNA primase"/>
    <property type="match status" value="1"/>
</dbReference>
<dbReference type="SUPFAM" id="SSF48024">
    <property type="entry name" value="N-terminal domain of DnaB helicase"/>
    <property type="match status" value="1"/>
</dbReference>
<dbReference type="GO" id="GO:0003899">
    <property type="term" value="F:DNA-directed RNA polymerase activity"/>
    <property type="evidence" value="ECO:0007669"/>
    <property type="project" value="UniProtKB-UniRule"/>
</dbReference>
<protein>
    <recommendedName>
        <fullName evidence="12 13">DNA primase</fullName>
        <ecNumber evidence="12">2.7.7.101</ecNumber>
    </recommendedName>
</protein>
<dbReference type="Gene3D" id="3.90.580.10">
    <property type="entry name" value="Zinc finger, CHC2-type domain"/>
    <property type="match status" value="1"/>
</dbReference>
<keyword evidence="5 12" id="KW-0235">DNA replication</keyword>
<keyword evidence="11 12" id="KW-0804">Transcription</keyword>
<keyword evidence="3 12" id="KW-0808">Transferase</keyword>
<dbReference type="InterPro" id="IPR006171">
    <property type="entry name" value="TOPRIM_dom"/>
</dbReference>
<dbReference type="SUPFAM" id="SSF57783">
    <property type="entry name" value="Zinc beta-ribbon"/>
    <property type="match status" value="1"/>
</dbReference>
<accession>A0A0G1SN73</accession>
<dbReference type="InterPro" id="IPR013264">
    <property type="entry name" value="DNAG_N"/>
</dbReference>
<dbReference type="InterPro" id="IPR006295">
    <property type="entry name" value="DNA_primase_DnaG"/>
</dbReference>
<dbReference type="Gene3D" id="3.90.980.10">
    <property type="entry name" value="DNA primase, catalytic core, N-terminal domain"/>
    <property type="match status" value="1"/>
</dbReference>
<evidence type="ECO:0000256" key="14">
    <source>
        <dbReference type="PIRSR" id="PIRSR002811-1"/>
    </source>
</evidence>
<keyword evidence="7 12" id="KW-0863">Zinc-finger</keyword>
<sequence>MYPQSLLAEIKRRLTLSELIGKTVQLRKKGHEYHGLCPFHQEKTPSFTVNNGKEFYHCFGCGQHGSVFDFLIHQNHLTFIEAVKHAAEMAGVTLPRLAPSHPEEDQTKQTLEQILEHACQFFEHQLASPDGKEALNYLLRQRNLVPATLKKFRLGVSASSDKGLLTHLLAKGHTLDQIKMAGLLSEWDDGSWHDKFRHRIMFPILDRKSKVIAFGGRLLGPGEPKYLNSPETPVFHKGHTLYNWPHAQQSAQKKDPLVVVEGYMDVISLAQHGYERVVAPLGTALTEEQIQLLWKLCAEPVLCFDGDEAGQRAARRAAERAIPFLKPGRSLSFLTLPAFEDPDTFIQKEGLARWYALFQQAQPLVNLLWETEIRHYLRKTPEEKALLEKTLEDFCLQIQDPAVKNYYKQEFKNRLFLWNAPSKRTFSKSKPLSPKKIDVILIQERILLASILLNPALEEHIHEEFTLLQFQTPAHADIQKKIINYFSENNTLEKETLTSYLINYGYEKTLQTILATDLFIHAPFLRLSTLDLILESWNQVHQLYGQKLGEKEELEHAKERLRTTLSSEEWQRYKRLKESFVLSDEQKEE</sequence>
<feature type="zinc finger region" description="CHC2-type" evidence="12 14">
    <location>
        <begin position="37"/>
        <end position="61"/>
    </location>
</feature>
<evidence type="ECO:0000256" key="10">
    <source>
        <dbReference type="ARBA" id="ARBA00023125"/>
    </source>
</evidence>
<comment type="subunit">
    <text evidence="12">Monomer. Interacts with DnaB.</text>
</comment>
<dbReference type="GO" id="GO:0003677">
    <property type="term" value="F:DNA binding"/>
    <property type="evidence" value="ECO:0007669"/>
    <property type="project" value="UniProtKB-KW"/>
</dbReference>
<comment type="domain">
    <text evidence="12">Contains an N-terminal zinc-binding domain, a central core domain that contains the primase activity, and a C-terminal DnaB-binding domain.</text>
</comment>
<dbReference type="GO" id="GO:0005524">
    <property type="term" value="F:ATP binding"/>
    <property type="evidence" value="ECO:0007669"/>
    <property type="project" value="InterPro"/>
</dbReference>
<evidence type="ECO:0000256" key="2">
    <source>
        <dbReference type="ARBA" id="ARBA00022515"/>
    </source>
</evidence>
<dbReference type="PANTHER" id="PTHR30313">
    <property type="entry name" value="DNA PRIMASE"/>
    <property type="match status" value="1"/>
</dbReference>
<feature type="domain" description="Toprim" evidence="15">
    <location>
        <begin position="255"/>
        <end position="337"/>
    </location>
</feature>
<evidence type="ECO:0000256" key="8">
    <source>
        <dbReference type="ARBA" id="ARBA00022833"/>
    </source>
</evidence>
<dbReference type="InterPro" id="IPR034151">
    <property type="entry name" value="TOPRIM_DnaG_bac"/>
</dbReference>
<evidence type="ECO:0000256" key="7">
    <source>
        <dbReference type="ARBA" id="ARBA00022771"/>
    </source>
</evidence>
<comment type="similarity">
    <text evidence="12 13">Belongs to the DnaG primase family.</text>
</comment>
<comment type="caution">
    <text evidence="16">The sequence shown here is derived from an EMBL/GenBank/DDBJ whole genome shotgun (WGS) entry which is preliminary data.</text>
</comment>
<dbReference type="HAMAP" id="MF_00974">
    <property type="entry name" value="DNA_primase_DnaG"/>
    <property type="match status" value="1"/>
</dbReference>
<keyword evidence="9" id="KW-0460">Magnesium</keyword>
<keyword evidence="4 12" id="KW-0548">Nucleotidyltransferase</keyword>
<dbReference type="Proteomes" id="UP000034487">
    <property type="component" value="Unassembled WGS sequence"/>
</dbReference>
<comment type="function">
    <text evidence="12 13">RNA polymerase that catalyzes the synthesis of short RNA molecules used as primers for DNA polymerase during DNA replication.</text>
</comment>
<evidence type="ECO:0000256" key="9">
    <source>
        <dbReference type="ARBA" id="ARBA00022842"/>
    </source>
</evidence>
<gene>
    <name evidence="12" type="primary">dnaG</name>
    <name evidence="16" type="ORF">UX60_C0023G0002</name>
</gene>
<dbReference type="InterPro" id="IPR037068">
    <property type="entry name" value="DNA_primase_core_N_sf"/>
</dbReference>
<dbReference type="PROSITE" id="PS50880">
    <property type="entry name" value="TOPRIM"/>
    <property type="match status" value="1"/>
</dbReference>
<dbReference type="FunFam" id="3.90.580.10:FF:000001">
    <property type="entry name" value="DNA primase"/>
    <property type="match status" value="1"/>
</dbReference>
<proteinExistence type="inferred from homology"/>
<evidence type="ECO:0000256" key="5">
    <source>
        <dbReference type="ARBA" id="ARBA00022705"/>
    </source>
</evidence>
<evidence type="ECO:0000256" key="11">
    <source>
        <dbReference type="ARBA" id="ARBA00023163"/>
    </source>
</evidence>